<keyword evidence="4 7" id="KW-0732">Signal</keyword>
<keyword evidence="2" id="KW-0645">Protease</keyword>
<reference evidence="9 10" key="1">
    <citation type="submission" date="2020-07" db="EMBL/GenBank/DDBJ databases">
        <title>Genomic Encyclopedia of Type Strains, Phase IV (KMG-IV): sequencing the most valuable type-strain genomes for metagenomic binning, comparative biology and taxonomic classification.</title>
        <authorList>
            <person name="Goeker M."/>
        </authorList>
    </citation>
    <scope>NUCLEOTIDE SEQUENCE [LARGE SCALE GENOMIC DNA]</scope>
    <source>
        <strain evidence="9 10">DSM 45533</strain>
    </source>
</reference>
<accession>A0A7W0CL37</accession>
<dbReference type="EMBL" id="JACDUR010000004">
    <property type="protein sequence ID" value="MBA2893187.1"/>
    <property type="molecule type" value="Genomic_DNA"/>
</dbReference>
<feature type="chain" id="PRO_5031198153" description="Chitin-binding type-3 domain-containing protein" evidence="7">
    <location>
        <begin position="28"/>
        <end position="457"/>
    </location>
</feature>
<dbReference type="GO" id="GO:0005975">
    <property type="term" value="P:carbohydrate metabolic process"/>
    <property type="evidence" value="ECO:0007669"/>
    <property type="project" value="InterPro"/>
</dbReference>
<dbReference type="GO" id="GO:0005576">
    <property type="term" value="C:extracellular region"/>
    <property type="evidence" value="ECO:0007669"/>
    <property type="project" value="InterPro"/>
</dbReference>
<comment type="similarity">
    <text evidence="1">Belongs to the peptidase M28 family. M28A subfamily.</text>
</comment>
<dbReference type="InterPro" id="IPR036573">
    <property type="entry name" value="CBM_sf_5/12"/>
</dbReference>
<dbReference type="Pfam" id="PF02839">
    <property type="entry name" value="CBM_5_12"/>
    <property type="match status" value="1"/>
</dbReference>
<evidence type="ECO:0000313" key="9">
    <source>
        <dbReference type="EMBL" id="MBA2893187.1"/>
    </source>
</evidence>
<dbReference type="CDD" id="cd12214">
    <property type="entry name" value="ChiA1_BD"/>
    <property type="match status" value="1"/>
</dbReference>
<evidence type="ECO:0000256" key="1">
    <source>
        <dbReference type="ARBA" id="ARBA00005957"/>
    </source>
</evidence>
<evidence type="ECO:0000256" key="7">
    <source>
        <dbReference type="SAM" id="SignalP"/>
    </source>
</evidence>
<dbReference type="SUPFAM" id="SSF53187">
    <property type="entry name" value="Zn-dependent exopeptidases"/>
    <property type="match status" value="1"/>
</dbReference>
<evidence type="ECO:0000256" key="4">
    <source>
        <dbReference type="ARBA" id="ARBA00022729"/>
    </source>
</evidence>
<dbReference type="InterPro" id="IPR045175">
    <property type="entry name" value="M28_fam"/>
</dbReference>
<keyword evidence="5" id="KW-0378">Hydrolase</keyword>
<dbReference type="CDD" id="cd03876">
    <property type="entry name" value="M28_SGAP_like"/>
    <property type="match status" value="1"/>
</dbReference>
<dbReference type="Pfam" id="PF04389">
    <property type="entry name" value="Peptidase_M28"/>
    <property type="match status" value="1"/>
</dbReference>
<protein>
    <recommendedName>
        <fullName evidence="8">Chitin-binding type-3 domain-containing protein</fullName>
    </recommendedName>
</protein>
<evidence type="ECO:0000256" key="5">
    <source>
        <dbReference type="ARBA" id="ARBA00022801"/>
    </source>
</evidence>
<dbReference type="PANTHER" id="PTHR12147:SF26">
    <property type="entry name" value="PEPTIDASE M28 DOMAIN-CONTAINING PROTEIN"/>
    <property type="match status" value="1"/>
</dbReference>
<sequence length="457" mass="46432">MIRRILGSALAAALALTCLFAPASANAAAAPDIPVGSITAHLSQLQSIASANGGNRASGRPGFTASLNYIKGRLDAAGYTTRVQSFTGGSNLIADWPSGPSGPTVMLGAHLDSVASGPGINDNGTGSASLLEVALAVSAQRPSLTKHVRFAWWGAEEQGLVGSRYYVQNGGASGVEAYLNFDMTGSPNPGYFVYDDDAALQQLFNSYYSSIGVPTEPERVGDGRSDHAPFKSAGVRVGGVFTGASERKTAAQAAKWGGQANQSFDRCYHSACDTYPSNVNTTALDRNADAAAHVLWALAVGTVNPPGNDYSMTVSPSSATVSAGQSASATVATQVTSGNAQTVALSSSGAPAGVSVSFSPASIQSGQSSAVSIAVGASVPAGTYPITLSGDGATVDRSVTFSLTVGGGGGETSWAPYTAYQAGATVTYQGVSYRCLQGHTSLPGWEPPNVPALWQRL</sequence>
<dbReference type="GO" id="GO:0004177">
    <property type="term" value="F:aminopeptidase activity"/>
    <property type="evidence" value="ECO:0007669"/>
    <property type="project" value="InterPro"/>
</dbReference>
<dbReference type="InterPro" id="IPR013783">
    <property type="entry name" value="Ig-like_fold"/>
</dbReference>
<dbReference type="Gene3D" id="3.40.630.10">
    <property type="entry name" value="Zn peptidases"/>
    <property type="match status" value="1"/>
</dbReference>
<dbReference type="SMART" id="SM00495">
    <property type="entry name" value="ChtBD3"/>
    <property type="match status" value="1"/>
</dbReference>
<dbReference type="GO" id="GO:0004553">
    <property type="term" value="F:hydrolase activity, hydrolyzing O-glycosyl compounds"/>
    <property type="evidence" value="ECO:0007669"/>
    <property type="project" value="InterPro"/>
</dbReference>
<dbReference type="InterPro" id="IPR007484">
    <property type="entry name" value="Peptidase_M28"/>
</dbReference>
<dbReference type="InterPro" id="IPR003610">
    <property type="entry name" value="CBM5/12"/>
</dbReference>
<evidence type="ECO:0000313" key="10">
    <source>
        <dbReference type="Proteomes" id="UP000530928"/>
    </source>
</evidence>
<dbReference type="GO" id="GO:0030246">
    <property type="term" value="F:carbohydrate binding"/>
    <property type="evidence" value="ECO:0007669"/>
    <property type="project" value="InterPro"/>
</dbReference>
<organism evidence="9 10">
    <name type="scientific">Nonomuraea soli</name>
    <dbReference type="NCBI Taxonomy" id="1032476"/>
    <lineage>
        <taxon>Bacteria</taxon>
        <taxon>Bacillati</taxon>
        <taxon>Actinomycetota</taxon>
        <taxon>Actinomycetes</taxon>
        <taxon>Streptosporangiales</taxon>
        <taxon>Streptosporangiaceae</taxon>
        <taxon>Nonomuraea</taxon>
    </lineage>
</organism>
<proteinExistence type="inferred from homology"/>
<feature type="domain" description="Chitin-binding type-3" evidence="8">
    <location>
        <begin position="411"/>
        <end position="457"/>
    </location>
</feature>
<name>A0A7W0CL37_9ACTN</name>
<dbReference type="FunFam" id="3.40.630.10:FF:000066">
    <property type="entry name" value="M28 family peptidase"/>
    <property type="match status" value="1"/>
</dbReference>
<dbReference type="PANTHER" id="PTHR12147">
    <property type="entry name" value="METALLOPEPTIDASE M28 FAMILY MEMBER"/>
    <property type="match status" value="1"/>
</dbReference>
<dbReference type="SUPFAM" id="SSF51055">
    <property type="entry name" value="Carbohydrate binding domain"/>
    <property type="match status" value="1"/>
</dbReference>
<evidence type="ECO:0000256" key="2">
    <source>
        <dbReference type="ARBA" id="ARBA00022670"/>
    </source>
</evidence>
<dbReference type="RefSeq" id="WP_312894561.1">
    <property type="nucleotide sequence ID" value="NZ_BAABAM010000003.1"/>
</dbReference>
<feature type="signal peptide" evidence="7">
    <location>
        <begin position="1"/>
        <end position="27"/>
    </location>
</feature>
<comment type="caution">
    <text evidence="9">The sequence shown here is derived from an EMBL/GenBank/DDBJ whole genome shotgun (WGS) entry which is preliminary data.</text>
</comment>
<evidence type="ECO:0000256" key="6">
    <source>
        <dbReference type="ARBA" id="ARBA00022833"/>
    </source>
</evidence>
<dbReference type="Proteomes" id="UP000530928">
    <property type="component" value="Unassembled WGS sequence"/>
</dbReference>
<keyword evidence="3" id="KW-0479">Metal-binding</keyword>
<keyword evidence="10" id="KW-1185">Reference proteome</keyword>
<evidence type="ECO:0000259" key="8">
    <source>
        <dbReference type="SMART" id="SM00495"/>
    </source>
</evidence>
<dbReference type="AlphaFoldDB" id="A0A7W0CL37"/>
<evidence type="ECO:0000256" key="3">
    <source>
        <dbReference type="ARBA" id="ARBA00022723"/>
    </source>
</evidence>
<dbReference type="GO" id="GO:0046872">
    <property type="term" value="F:metal ion binding"/>
    <property type="evidence" value="ECO:0007669"/>
    <property type="project" value="UniProtKB-KW"/>
</dbReference>
<dbReference type="Gene3D" id="2.10.10.20">
    <property type="entry name" value="Carbohydrate-binding module superfamily 5/12"/>
    <property type="match status" value="1"/>
</dbReference>
<dbReference type="Gene3D" id="2.60.40.10">
    <property type="entry name" value="Immunoglobulins"/>
    <property type="match status" value="1"/>
</dbReference>
<dbReference type="InterPro" id="IPR041756">
    <property type="entry name" value="M28_SGAP-like"/>
</dbReference>
<keyword evidence="6" id="KW-0862">Zinc</keyword>
<dbReference type="GO" id="GO:0008235">
    <property type="term" value="F:metalloexopeptidase activity"/>
    <property type="evidence" value="ECO:0007669"/>
    <property type="project" value="InterPro"/>
</dbReference>
<gene>
    <name evidence="9" type="ORF">HNR30_004541</name>
</gene>
<dbReference type="GO" id="GO:0006508">
    <property type="term" value="P:proteolysis"/>
    <property type="evidence" value="ECO:0007669"/>
    <property type="project" value="UniProtKB-KW"/>
</dbReference>